<reference evidence="1 2" key="1">
    <citation type="journal article" date="2008" name="Nature">
        <title>The Trichoplax genome and the nature of placozoans.</title>
        <authorList>
            <person name="Srivastava M."/>
            <person name="Begovic E."/>
            <person name="Chapman J."/>
            <person name="Putnam N.H."/>
            <person name="Hellsten U."/>
            <person name="Kawashima T."/>
            <person name="Kuo A."/>
            <person name="Mitros T."/>
            <person name="Salamov A."/>
            <person name="Carpenter M.L."/>
            <person name="Signorovitch A.Y."/>
            <person name="Moreno M.A."/>
            <person name="Kamm K."/>
            <person name="Grimwood J."/>
            <person name="Schmutz J."/>
            <person name="Shapiro H."/>
            <person name="Grigoriev I.V."/>
            <person name="Buss L.W."/>
            <person name="Schierwater B."/>
            <person name="Dellaporta S.L."/>
            <person name="Rokhsar D.S."/>
        </authorList>
    </citation>
    <scope>NUCLEOTIDE SEQUENCE [LARGE SCALE GENOMIC DNA]</scope>
    <source>
        <strain evidence="1 2">Grell-BS-1999</strain>
    </source>
</reference>
<dbReference type="InParanoid" id="B3RTU0"/>
<dbReference type="Proteomes" id="UP000009022">
    <property type="component" value="Unassembled WGS sequence"/>
</dbReference>
<sequence length="526" mass="61379">MESKYELNPSDLHVSINSLPGLIILQKSSPSNNNHQQGVVYRTRLMAYYCRNDSLPSVCKLYYNIPTFTHTQKTKRRRTRDYNRHTDIIRRFFNSDSDAINYPVGCYSVRIFVDDNQSCLITKDRRRDAYHPIAFLRDNKLIGGLYANFDRYVHPSLSEKVISIDEKPIRSIITAVCLYGYNLKGIDNCENQYPITSATHNLQQDQTIERIKLECDEWHPYEKLIHQTLENMVPFFYVIGKGTMPTLYFHLPIAEYIIVGLQLFLTNYMTRKAFDDYIDYITERSRKHRQWLDNYSSRYNITLITEAPISRLVLERNDEFCLQRFMDGIDVPLSLLNGIDKESGNKIAEHVSQRCWIWLCESQVEPYRSVWRYIKSQKDLHCNEEELYNGYSLISLKYISYIAYLACVKQMEKVGQVLMVQPLDEKQVSVAYKNLLGDKYGGILGFHWMVPIVSNISTMDTLFTLKDYLAPLDNLIENGIIKQCFLESGAAATNLDKNSIVSYTKIKEQLLSKHRYLLTQQIDSIS</sequence>
<proteinExistence type="predicted"/>
<dbReference type="GeneID" id="6752930"/>
<evidence type="ECO:0000313" key="2">
    <source>
        <dbReference type="Proteomes" id="UP000009022"/>
    </source>
</evidence>
<dbReference type="KEGG" id="tad:TRIADDRAFT_56046"/>
<name>B3RTU0_TRIAD</name>
<organism evidence="1 2">
    <name type="scientific">Trichoplax adhaerens</name>
    <name type="common">Trichoplax reptans</name>
    <dbReference type="NCBI Taxonomy" id="10228"/>
    <lineage>
        <taxon>Eukaryota</taxon>
        <taxon>Metazoa</taxon>
        <taxon>Placozoa</taxon>
        <taxon>Uniplacotomia</taxon>
        <taxon>Trichoplacea</taxon>
        <taxon>Trichoplacidae</taxon>
        <taxon>Trichoplax</taxon>
    </lineage>
</organism>
<dbReference type="HOGENOM" id="CLU_518105_0_0_1"/>
<dbReference type="RefSeq" id="XP_002111717.1">
    <property type="nucleotide sequence ID" value="XM_002111681.1"/>
</dbReference>
<dbReference type="AlphaFoldDB" id="B3RTU0"/>
<protein>
    <submittedName>
        <fullName evidence="1">Uncharacterized protein</fullName>
    </submittedName>
</protein>
<accession>B3RTU0</accession>
<evidence type="ECO:0000313" key="1">
    <source>
        <dbReference type="EMBL" id="EDV25684.1"/>
    </source>
</evidence>
<dbReference type="CTD" id="6752930"/>
<keyword evidence="2" id="KW-1185">Reference proteome</keyword>
<dbReference type="EMBL" id="DS985244">
    <property type="protein sequence ID" value="EDV25684.1"/>
    <property type="molecule type" value="Genomic_DNA"/>
</dbReference>
<gene>
    <name evidence="1" type="ORF">TRIADDRAFT_56046</name>
</gene>
<dbReference type="OrthoDB" id="10666753at2759"/>